<organism evidence="1 2">
    <name type="scientific">Ceratopteris richardii</name>
    <name type="common">Triangle waterfern</name>
    <dbReference type="NCBI Taxonomy" id="49495"/>
    <lineage>
        <taxon>Eukaryota</taxon>
        <taxon>Viridiplantae</taxon>
        <taxon>Streptophyta</taxon>
        <taxon>Embryophyta</taxon>
        <taxon>Tracheophyta</taxon>
        <taxon>Polypodiopsida</taxon>
        <taxon>Polypodiidae</taxon>
        <taxon>Polypodiales</taxon>
        <taxon>Pteridineae</taxon>
        <taxon>Pteridaceae</taxon>
        <taxon>Parkerioideae</taxon>
        <taxon>Ceratopteris</taxon>
    </lineage>
</organism>
<dbReference type="AlphaFoldDB" id="A0A8T2SH01"/>
<dbReference type="EMBL" id="CM035425">
    <property type="protein sequence ID" value="KAH7331058.1"/>
    <property type="molecule type" value="Genomic_DNA"/>
</dbReference>
<comment type="caution">
    <text evidence="1">The sequence shown here is derived from an EMBL/GenBank/DDBJ whole genome shotgun (WGS) entry which is preliminary data.</text>
</comment>
<accession>A0A8T2SH01</accession>
<reference evidence="1" key="1">
    <citation type="submission" date="2021-08" db="EMBL/GenBank/DDBJ databases">
        <title>WGS assembly of Ceratopteris richardii.</title>
        <authorList>
            <person name="Marchant D.B."/>
            <person name="Chen G."/>
            <person name="Jenkins J."/>
            <person name="Shu S."/>
            <person name="Leebens-Mack J."/>
            <person name="Grimwood J."/>
            <person name="Schmutz J."/>
            <person name="Soltis P."/>
            <person name="Soltis D."/>
            <person name="Chen Z.-H."/>
        </authorList>
    </citation>
    <scope>NUCLEOTIDE SEQUENCE</scope>
    <source>
        <strain evidence="1">Whitten #5841</strain>
        <tissue evidence="1">Leaf</tissue>
    </source>
</reference>
<gene>
    <name evidence="1" type="ORF">KP509_20G013700</name>
</gene>
<dbReference type="Proteomes" id="UP000825935">
    <property type="component" value="Chromosome 20"/>
</dbReference>
<keyword evidence="2" id="KW-1185">Reference proteome</keyword>
<proteinExistence type="predicted"/>
<name>A0A8T2SH01_CERRI</name>
<evidence type="ECO:0000313" key="1">
    <source>
        <dbReference type="EMBL" id="KAH7331058.1"/>
    </source>
</evidence>
<protein>
    <submittedName>
        <fullName evidence="1">Uncharacterized protein</fullName>
    </submittedName>
</protein>
<sequence>MLIAPSLGKPIVLVRFTLLIFKLLEHYDNYSPVLVG</sequence>
<evidence type="ECO:0000313" key="2">
    <source>
        <dbReference type="Proteomes" id="UP000825935"/>
    </source>
</evidence>